<protein>
    <submittedName>
        <fullName evidence="1">DUF4304 domain-containing protein</fullName>
    </submittedName>
</protein>
<evidence type="ECO:0000313" key="2">
    <source>
        <dbReference type="Proteomes" id="UP001595818"/>
    </source>
</evidence>
<dbReference type="EMBL" id="JBHSJJ010000017">
    <property type="protein sequence ID" value="MFC4874296.1"/>
    <property type="molecule type" value="Genomic_DNA"/>
</dbReference>
<accession>A0ABV9T729</accession>
<sequence>MGYQTSGQTWWKDKGDFFNVINLQNYSWNSKDSVDFRFNIGIAVKATLKDENKKKATYNDLTVPLDEGTFLPDRKKRKFGDNRGYSITNKTDLEEFKDSLTFDFEEFILPELDKPKTINDCLEFYGNFTFWGDHLKRQIKELGLIEKK</sequence>
<keyword evidence="2" id="KW-1185">Reference proteome</keyword>
<dbReference type="Proteomes" id="UP001595818">
    <property type="component" value="Unassembled WGS sequence"/>
</dbReference>
<dbReference type="Pfam" id="PF14137">
    <property type="entry name" value="DUF4304"/>
    <property type="match status" value="1"/>
</dbReference>
<proteinExistence type="predicted"/>
<evidence type="ECO:0000313" key="1">
    <source>
        <dbReference type="EMBL" id="MFC4874296.1"/>
    </source>
</evidence>
<dbReference type="RefSeq" id="WP_377068004.1">
    <property type="nucleotide sequence ID" value="NZ_JBHSJJ010000017.1"/>
</dbReference>
<organism evidence="1 2">
    <name type="scientific">Negadavirga shengliensis</name>
    <dbReference type="NCBI Taxonomy" id="1389218"/>
    <lineage>
        <taxon>Bacteria</taxon>
        <taxon>Pseudomonadati</taxon>
        <taxon>Bacteroidota</taxon>
        <taxon>Cytophagia</taxon>
        <taxon>Cytophagales</taxon>
        <taxon>Cyclobacteriaceae</taxon>
        <taxon>Negadavirga</taxon>
    </lineage>
</organism>
<dbReference type="InterPro" id="IPR025412">
    <property type="entry name" value="DUF4304"/>
</dbReference>
<gene>
    <name evidence="1" type="ORF">ACFPFU_21515</name>
</gene>
<name>A0ABV9T729_9BACT</name>
<comment type="caution">
    <text evidence="1">The sequence shown here is derived from an EMBL/GenBank/DDBJ whole genome shotgun (WGS) entry which is preliminary data.</text>
</comment>
<reference evidence="2" key="1">
    <citation type="journal article" date="2019" name="Int. J. Syst. Evol. Microbiol.">
        <title>The Global Catalogue of Microorganisms (GCM) 10K type strain sequencing project: providing services to taxonomists for standard genome sequencing and annotation.</title>
        <authorList>
            <consortium name="The Broad Institute Genomics Platform"/>
            <consortium name="The Broad Institute Genome Sequencing Center for Infectious Disease"/>
            <person name="Wu L."/>
            <person name="Ma J."/>
        </authorList>
    </citation>
    <scope>NUCLEOTIDE SEQUENCE [LARGE SCALE GENOMIC DNA]</scope>
    <source>
        <strain evidence="2">CGMCC 4.7466</strain>
    </source>
</reference>